<gene>
    <name evidence="1" type="ORF">AVEN_250378_1</name>
</gene>
<name>A0A4Y2QFY0_ARAVE</name>
<dbReference type="Proteomes" id="UP000499080">
    <property type="component" value="Unassembled WGS sequence"/>
</dbReference>
<proteinExistence type="predicted"/>
<sequence>MLLQLFPKDVGIPVMKTEFSVDCAKSGGTRTALSPMLLGKELPTADKQLFEVFLVSVRAEHKTGPDPLKVVENGTCTHIRS</sequence>
<keyword evidence="2" id="KW-1185">Reference proteome</keyword>
<dbReference type="AlphaFoldDB" id="A0A4Y2QFY0"/>
<reference evidence="1 2" key="1">
    <citation type="journal article" date="2019" name="Sci. Rep.">
        <title>Orb-weaving spider Araneus ventricosus genome elucidates the spidroin gene catalogue.</title>
        <authorList>
            <person name="Kono N."/>
            <person name="Nakamura H."/>
            <person name="Ohtoshi R."/>
            <person name="Moran D.A.P."/>
            <person name="Shinohara A."/>
            <person name="Yoshida Y."/>
            <person name="Fujiwara M."/>
            <person name="Mori M."/>
            <person name="Tomita M."/>
            <person name="Arakawa K."/>
        </authorList>
    </citation>
    <scope>NUCLEOTIDE SEQUENCE [LARGE SCALE GENOMIC DNA]</scope>
</reference>
<dbReference type="EMBL" id="BGPR01013749">
    <property type="protein sequence ID" value="GBN62040.1"/>
    <property type="molecule type" value="Genomic_DNA"/>
</dbReference>
<organism evidence="1 2">
    <name type="scientific">Araneus ventricosus</name>
    <name type="common">Orbweaver spider</name>
    <name type="synonym">Epeira ventricosa</name>
    <dbReference type="NCBI Taxonomy" id="182803"/>
    <lineage>
        <taxon>Eukaryota</taxon>
        <taxon>Metazoa</taxon>
        <taxon>Ecdysozoa</taxon>
        <taxon>Arthropoda</taxon>
        <taxon>Chelicerata</taxon>
        <taxon>Arachnida</taxon>
        <taxon>Araneae</taxon>
        <taxon>Araneomorphae</taxon>
        <taxon>Entelegynae</taxon>
        <taxon>Araneoidea</taxon>
        <taxon>Araneidae</taxon>
        <taxon>Araneus</taxon>
    </lineage>
</organism>
<protein>
    <submittedName>
        <fullName evidence="1">Uncharacterized protein</fullName>
    </submittedName>
</protein>
<accession>A0A4Y2QFY0</accession>
<evidence type="ECO:0000313" key="2">
    <source>
        <dbReference type="Proteomes" id="UP000499080"/>
    </source>
</evidence>
<comment type="caution">
    <text evidence="1">The sequence shown here is derived from an EMBL/GenBank/DDBJ whole genome shotgun (WGS) entry which is preliminary data.</text>
</comment>
<evidence type="ECO:0000313" key="1">
    <source>
        <dbReference type="EMBL" id="GBN62040.1"/>
    </source>
</evidence>